<dbReference type="Gene3D" id="2.60.40.10">
    <property type="entry name" value="Immunoglobulins"/>
    <property type="match status" value="1"/>
</dbReference>
<keyword evidence="3 4" id="KW-0408">Iron</keyword>
<dbReference type="eggNOG" id="COG4654">
    <property type="taxonomic scope" value="Bacteria"/>
</dbReference>
<dbReference type="Proteomes" id="UP000008461">
    <property type="component" value="Chromosome"/>
</dbReference>
<dbReference type="InterPro" id="IPR005084">
    <property type="entry name" value="CBM6"/>
</dbReference>
<dbReference type="SUPFAM" id="SSF52317">
    <property type="entry name" value="Class I glutamine amidotransferase-like"/>
    <property type="match status" value="1"/>
</dbReference>
<dbReference type="AlphaFoldDB" id="F4L3L0"/>
<dbReference type="CDD" id="cd00146">
    <property type="entry name" value="PKD"/>
    <property type="match status" value="1"/>
</dbReference>
<dbReference type="OrthoDB" id="9816308at2"/>
<feature type="domain" description="PKD" evidence="5">
    <location>
        <begin position="691"/>
        <end position="766"/>
    </location>
</feature>
<keyword evidence="1 4" id="KW-0349">Heme</keyword>
<reference key="2">
    <citation type="submission" date="2011-04" db="EMBL/GenBank/DDBJ databases">
        <title>Complete sequence of chromosome of Haliscomenobacter hydrossis DSM 1100.</title>
        <authorList>
            <consortium name="US DOE Joint Genome Institute (JGI-PGF)"/>
            <person name="Lucas S."/>
            <person name="Han J."/>
            <person name="Lapidus A."/>
            <person name="Bruce D."/>
            <person name="Goodwin L."/>
            <person name="Pitluck S."/>
            <person name="Peters L."/>
            <person name="Kyrpides N."/>
            <person name="Mavromatis K."/>
            <person name="Ivanova N."/>
            <person name="Ovchinnikova G."/>
            <person name="Pagani I."/>
            <person name="Daligault H."/>
            <person name="Detter J.C."/>
            <person name="Han C."/>
            <person name="Land M."/>
            <person name="Hauser L."/>
            <person name="Markowitz V."/>
            <person name="Cheng J.-F."/>
            <person name="Hugenholtz P."/>
            <person name="Woyke T."/>
            <person name="Wu D."/>
            <person name="Verbarg S."/>
            <person name="Frueling A."/>
            <person name="Brambilla E."/>
            <person name="Klenk H.-P."/>
            <person name="Eisen J.A."/>
        </authorList>
    </citation>
    <scope>NUCLEOTIDE SEQUENCE</scope>
    <source>
        <strain>DSM 1100</strain>
    </source>
</reference>
<dbReference type="GO" id="GO:0020037">
    <property type="term" value="F:heme binding"/>
    <property type="evidence" value="ECO:0007669"/>
    <property type="project" value="InterPro"/>
</dbReference>
<dbReference type="STRING" id="760192.Halhy_6138"/>
<evidence type="ECO:0000256" key="1">
    <source>
        <dbReference type="ARBA" id="ARBA00022617"/>
    </source>
</evidence>
<dbReference type="Pfam" id="PF00034">
    <property type="entry name" value="Cytochrom_C"/>
    <property type="match status" value="1"/>
</dbReference>
<dbReference type="RefSeq" id="WP_013768482.1">
    <property type="nucleotide sequence ID" value="NC_015510.1"/>
</dbReference>
<dbReference type="HOGENOM" id="CLU_002470_1_0_10"/>
<dbReference type="Gene3D" id="3.40.50.880">
    <property type="match status" value="1"/>
</dbReference>
<evidence type="ECO:0000256" key="2">
    <source>
        <dbReference type="ARBA" id="ARBA00022723"/>
    </source>
</evidence>
<evidence type="ECO:0000259" key="6">
    <source>
        <dbReference type="PROSITE" id="PS51007"/>
    </source>
</evidence>
<evidence type="ECO:0000313" key="8">
    <source>
        <dbReference type="Proteomes" id="UP000008461"/>
    </source>
</evidence>
<dbReference type="SUPFAM" id="SSF50952">
    <property type="entry name" value="Soluble quinoprotein glucose dehydrogenase"/>
    <property type="match status" value="1"/>
</dbReference>
<keyword evidence="2 4" id="KW-0479">Metal-binding</keyword>
<accession>F4L3L0</accession>
<dbReference type="InterPro" id="IPR013783">
    <property type="entry name" value="Ig-like_fold"/>
</dbReference>
<dbReference type="EMBL" id="CP002691">
    <property type="protein sequence ID" value="AEE53960.1"/>
    <property type="molecule type" value="Genomic_DNA"/>
</dbReference>
<dbReference type="eggNOG" id="COG3828">
    <property type="taxonomic scope" value="Bacteria"/>
</dbReference>
<dbReference type="GO" id="GO:0030246">
    <property type="term" value="F:carbohydrate binding"/>
    <property type="evidence" value="ECO:0007669"/>
    <property type="project" value="InterPro"/>
</dbReference>
<evidence type="ECO:0000313" key="7">
    <source>
        <dbReference type="EMBL" id="AEE53960.1"/>
    </source>
</evidence>
<dbReference type="InterPro" id="IPR012938">
    <property type="entry name" value="Glc/Sorbosone_DH"/>
</dbReference>
<dbReference type="SUPFAM" id="SSF46626">
    <property type="entry name" value="Cytochrome c"/>
    <property type="match status" value="1"/>
</dbReference>
<dbReference type="Pfam" id="PF18911">
    <property type="entry name" value="PKD_4"/>
    <property type="match status" value="1"/>
</dbReference>
<evidence type="ECO:0000259" key="5">
    <source>
        <dbReference type="PROSITE" id="PS50093"/>
    </source>
</evidence>
<dbReference type="CDD" id="cd04084">
    <property type="entry name" value="CBM6_xylanase-like"/>
    <property type="match status" value="1"/>
</dbReference>
<dbReference type="eggNOG" id="COG2133">
    <property type="taxonomic scope" value="Bacteria"/>
</dbReference>
<dbReference type="Pfam" id="PF03422">
    <property type="entry name" value="CBM_6"/>
    <property type="match status" value="1"/>
</dbReference>
<dbReference type="SUPFAM" id="SSF49299">
    <property type="entry name" value="PKD domain"/>
    <property type="match status" value="1"/>
</dbReference>
<reference evidence="7 8" key="1">
    <citation type="journal article" date="2011" name="Stand. Genomic Sci.">
        <title>Complete genome sequence of Haliscomenobacter hydrossis type strain (O).</title>
        <authorList>
            <consortium name="US DOE Joint Genome Institute (JGI-PGF)"/>
            <person name="Daligault H."/>
            <person name="Lapidus A."/>
            <person name="Zeytun A."/>
            <person name="Nolan M."/>
            <person name="Lucas S."/>
            <person name="Del Rio T.G."/>
            <person name="Tice H."/>
            <person name="Cheng J.F."/>
            <person name="Tapia R."/>
            <person name="Han C."/>
            <person name="Goodwin L."/>
            <person name="Pitluck S."/>
            <person name="Liolios K."/>
            <person name="Pagani I."/>
            <person name="Ivanova N."/>
            <person name="Huntemann M."/>
            <person name="Mavromatis K."/>
            <person name="Mikhailova N."/>
            <person name="Pati A."/>
            <person name="Chen A."/>
            <person name="Palaniappan K."/>
            <person name="Land M."/>
            <person name="Hauser L."/>
            <person name="Brambilla E.M."/>
            <person name="Rohde M."/>
            <person name="Verbarg S."/>
            <person name="Goker M."/>
            <person name="Bristow J."/>
            <person name="Eisen J.A."/>
            <person name="Markowitz V."/>
            <person name="Hugenholtz P."/>
            <person name="Kyrpides N.C."/>
            <person name="Klenk H.P."/>
            <person name="Woyke T."/>
        </authorList>
    </citation>
    <scope>NUCLEOTIDE SEQUENCE [LARGE SCALE GENOMIC DNA]</scope>
    <source>
        <strain evidence="8">ATCC 27775 / DSM 1100 / LMG 10767 / O</strain>
    </source>
</reference>
<dbReference type="PANTHER" id="PTHR40469:SF2">
    <property type="entry name" value="GALACTOSE-BINDING DOMAIN-LIKE SUPERFAMILY PROTEIN"/>
    <property type="match status" value="1"/>
</dbReference>
<dbReference type="PANTHER" id="PTHR40469">
    <property type="entry name" value="SECRETED GLYCOSYL HYDROLASE"/>
    <property type="match status" value="1"/>
</dbReference>
<dbReference type="InterPro" id="IPR011041">
    <property type="entry name" value="Quinoprot_gluc/sorb_DH_b-prop"/>
</dbReference>
<dbReference type="Gene3D" id="2.60.120.260">
    <property type="entry name" value="Galactose-binding domain-like"/>
    <property type="match status" value="1"/>
</dbReference>
<dbReference type="SUPFAM" id="SSF49785">
    <property type="entry name" value="Galactose-binding domain-like"/>
    <property type="match status" value="1"/>
</dbReference>
<dbReference type="KEGG" id="hhy:Halhy_6138"/>
<dbReference type="GO" id="GO:0009055">
    <property type="term" value="F:electron transfer activity"/>
    <property type="evidence" value="ECO:0007669"/>
    <property type="project" value="InterPro"/>
</dbReference>
<dbReference type="PROSITE" id="PS51007">
    <property type="entry name" value="CYTC"/>
    <property type="match status" value="1"/>
</dbReference>
<dbReference type="InterPro" id="IPR029062">
    <property type="entry name" value="Class_I_gatase-like"/>
</dbReference>
<dbReference type="Pfam" id="PF06283">
    <property type="entry name" value="ThuA"/>
    <property type="match status" value="1"/>
</dbReference>
<dbReference type="InterPro" id="IPR008979">
    <property type="entry name" value="Galactose-bd-like_sf"/>
</dbReference>
<sequence>MYKFFILLFLCFFTLTAFSQKRILVFSKTMGWRHNSIQRGIQFFQDWGKSNGVAVDTTEDSNKFTEENLKRYNAVVWLSTTGDVLSPSQQVNFERYIQAGGGYMGIHAASDTEYGWPWYNKLMGGYFASHPRNNIQKGTMTVMDRTHASTQHLDPTFDHVDEFYDFKSLRTDLIKPLIKVDEKSYKEGKMGDYHPMAWYHEFDGGKSFYSNFGHTWESFEDPKIQKHFIGGLQWAMSEKLDYAKAKSELAPDPARFTKTVLVNNLDEPTELTVLPNGKVLFTERKGKVKLWSPQTGAIKVVANMDLFTQHEYGLMGIGADPQYEQTKRIFLYYTPKDASRENRLAQFVYDDQKDTLLLGSEKIVLRVPVKKDGCCHTGGSIAFDGQGNLFLSTGDDTNPFESDGYGPIDGRPGRSGFDARFTSSNTNDLRGKVLRIKVQNDGSYTIPEGNLYPEGTAKTKPEIFVMGCRNPYRISVDKRTGFVYWGDVGPDAGEDNADRGPRGHCEFNQAQKAGYFGWPLFVGNNKPYRRWDFDAKTAGTAFDPKKPVNESAHNTGLIELPPAQSPLVWYPYTVSPEFPLMGKGGRNPMAGPVYYADDYKNAPNRFPNYYNGKFFAYEWMRDWIMVFTLDEKGNFADMERFAPNIPLSNPMDMAFHTDGTLYMLEYGKKWFSANEDATLFKIEYNPGNLPPQAKLEASTTAGKKPLAVQFNAQASKDPERQPLQYAWDFGNGKSSTQPNPVAKYKSPGFYEAELTVTDAQGKSTASKVGIRVGNETPKLDLTVKGNQTFFFPGKPLEYAVKVSDKEDGTVGKGISSEDVAVSLNYIEGFDRTIAAQGHQTNSGFVAGKRLIELSDCKSCHQMKDKSVGPSWMDISNKYKASWEPVAGILANKILKGGKGVWGEQAMNAHPQLTKSEAESMAEYILSLAKDKKPENRPLAASINLTEHEKKQEGMYLISASYTDKGIPMVGALIASQTIALRSPVLYATEADANREMMRARANNPMQVANDNAYLRFNGIDLQGVSQLTVFTKGFGVGGKIELRVGSPEGTLLGETRFPGKDDKEKNVPLKLTASAPSGKQDIYLVFRNPDAKGNFLGGVEKLEFLSE</sequence>
<evidence type="ECO:0000256" key="3">
    <source>
        <dbReference type="ARBA" id="ARBA00023004"/>
    </source>
</evidence>
<proteinExistence type="predicted"/>
<dbReference type="InterPro" id="IPR000601">
    <property type="entry name" value="PKD_dom"/>
</dbReference>
<dbReference type="eggNOG" id="COG3291">
    <property type="taxonomic scope" value="Bacteria"/>
</dbReference>
<protein>
    <submittedName>
        <fullName evidence="7">PKD domain containing protein</fullName>
    </submittedName>
</protein>
<gene>
    <name evidence="7" type="ordered locus">Halhy_6138</name>
</gene>
<dbReference type="SMART" id="SM00089">
    <property type="entry name" value="PKD"/>
    <property type="match status" value="1"/>
</dbReference>
<dbReference type="PROSITE" id="PS50093">
    <property type="entry name" value="PKD"/>
    <property type="match status" value="1"/>
</dbReference>
<dbReference type="InterPro" id="IPR022409">
    <property type="entry name" value="PKD/Chitinase_dom"/>
</dbReference>
<dbReference type="InterPro" id="IPR009056">
    <property type="entry name" value="Cyt_c-like_dom"/>
</dbReference>
<dbReference type="InterPro" id="IPR035986">
    <property type="entry name" value="PKD_dom_sf"/>
</dbReference>
<evidence type="ECO:0000256" key="4">
    <source>
        <dbReference type="PROSITE-ProRule" id="PRU00433"/>
    </source>
</evidence>
<dbReference type="InterPro" id="IPR029010">
    <property type="entry name" value="ThuA-like"/>
</dbReference>
<dbReference type="Gene3D" id="1.10.760.10">
    <property type="entry name" value="Cytochrome c-like domain"/>
    <property type="match status" value="1"/>
</dbReference>
<dbReference type="Gene3D" id="2.120.10.30">
    <property type="entry name" value="TolB, C-terminal domain"/>
    <property type="match status" value="1"/>
</dbReference>
<organism evidence="7 8">
    <name type="scientific">Haliscomenobacter hydrossis (strain ATCC 27775 / DSM 1100 / LMG 10767 / O)</name>
    <dbReference type="NCBI Taxonomy" id="760192"/>
    <lineage>
        <taxon>Bacteria</taxon>
        <taxon>Pseudomonadati</taxon>
        <taxon>Bacteroidota</taxon>
        <taxon>Saprospiria</taxon>
        <taxon>Saprospirales</taxon>
        <taxon>Haliscomenobacteraceae</taxon>
        <taxon>Haliscomenobacter</taxon>
    </lineage>
</organism>
<dbReference type="InterPro" id="IPR036909">
    <property type="entry name" value="Cyt_c-like_dom_sf"/>
</dbReference>
<dbReference type="Pfam" id="PF07995">
    <property type="entry name" value="GSDH"/>
    <property type="match status" value="1"/>
</dbReference>
<feature type="domain" description="Cytochrome c" evidence="6">
    <location>
        <begin position="842"/>
        <end position="928"/>
    </location>
</feature>
<dbReference type="GO" id="GO:0046872">
    <property type="term" value="F:metal ion binding"/>
    <property type="evidence" value="ECO:0007669"/>
    <property type="project" value="UniProtKB-KW"/>
</dbReference>
<keyword evidence="8" id="KW-1185">Reference proteome</keyword>
<name>F4L3L0_HALH1</name>
<dbReference type="InterPro" id="IPR011042">
    <property type="entry name" value="6-blade_b-propeller_TolB-like"/>
</dbReference>